<evidence type="ECO:0000259" key="2">
    <source>
        <dbReference type="Pfam" id="PF07995"/>
    </source>
</evidence>
<feature type="signal peptide" evidence="1">
    <location>
        <begin position="1"/>
        <end position="25"/>
    </location>
</feature>
<organism evidence="3 4">
    <name type="scientific">Microbulbifer aestuariivivens</name>
    <dbReference type="NCBI Taxonomy" id="1908308"/>
    <lineage>
        <taxon>Bacteria</taxon>
        <taxon>Pseudomonadati</taxon>
        <taxon>Pseudomonadota</taxon>
        <taxon>Gammaproteobacteria</taxon>
        <taxon>Cellvibrionales</taxon>
        <taxon>Microbulbiferaceae</taxon>
        <taxon>Microbulbifer</taxon>
    </lineage>
</organism>
<evidence type="ECO:0000313" key="3">
    <source>
        <dbReference type="EMBL" id="GAA5525824.1"/>
    </source>
</evidence>
<protein>
    <submittedName>
        <fullName evidence="3">Aldose sugar dehydrogenase YliI</fullName>
    </submittedName>
</protein>
<dbReference type="InterPro" id="IPR011041">
    <property type="entry name" value="Quinoprot_gluc/sorb_DH_b-prop"/>
</dbReference>
<dbReference type="InterPro" id="IPR012938">
    <property type="entry name" value="Glc/Sorbosone_DH"/>
</dbReference>
<keyword evidence="1" id="KW-0732">Signal</keyword>
<dbReference type="RefSeq" id="WP_345551815.1">
    <property type="nucleotide sequence ID" value="NZ_BAABRT010000021.1"/>
</dbReference>
<dbReference type="PANTHER" id="PTHR19328:SF75">
    <property type="entry name" value="ALDOSE SUGAR DEHYDROGENASE YLII"/>
    <property type="match status" value="1"/>
</dbReference>
<sequence>MKPLATFLTRCLLGLGLCSSVAAGAAEVVEQRIETDRHDFRIVRLASGLHHPWAVAQLPDGRFLVTERRGRMALIDGGEVRYLDGVPAVSAIGQGGLLDLVLHPQYGDGEHDWIYFTYAKAGKEPGQDGSATALGRARLEGTSLVNVEELFVQNRFSAPGRHYGSRLAWRKDGTLMMTIGDRGVERERAQDIGDHAGSVLRLTESGGAAADNPFAGERSGLDEIFSYGNRNIQGLVVTASDQVWASEHAARGGDELNLIEAGNNYGWPRATRSREYSRDEAIGAPSAPGVRQPAHYYQGRFAPSGLAQVHSEYFPQWQHNLLAGGLGSNQLLRIVVDGREVKATEVLLQGEIGRIRDVRQGRDGYIYLLNDQSDAGLYRLEPVQ</sequence>
<reference evidence="3 4" key="1">
    <citation type="submission" date="2024-02" db="EMBL/GenBank/DDBJ databases">
        <title>Microbulbifer aestuariivivens NBRC 112533.</title>
        <authorList>
            <person name="Ichikawa N."/>
            <person name="Katano-Makiyama Y."/>
            <person name="Hidaka K."/>
        </authorList>
    </citation>
    <scope>NUCLEOTIDE SEQUENCE [LARGE SCALE GENOMIC DNA]</scope>
    <source>
        <strain evidence="3 4">NBRC 112533</strain>
    </source>
</reference>
<dbReference type="Pfam" id="PF07995">
    <property type="entry name" value="GSDH"/>
    <property type="match status" value="1"/>
</dbReference>
<dbReference type="Proteomes" id="UP001408594">
    <property type="component" value="Unassembled WGS sequence"/>
</dbReference>
<dbReference type="EMBL" id="BAABRT010000021">
    <property type="protein sequence ID" value="GAA5525824.1"/>
    <property type="molecule type" value="Genomic_DNA"/>
</dbReference>
<dbReference type="Gene3D" id="2.120.10.30">
    <property type="entry name" value="TolB, C-terminal domain"/>
    <property type="match status" value="1"/>
</dbReference>
<dbReference type="SUPFAM" id="SSF50952">
    <property type="entry name" value="Soluble quinoprotein glucose dehydrogenase"/>
    <property type="match status" value="1"/>
</dbReference>
<keyword evidence="4" id="KW-1185">Reference proteome</keyword>
<feature type="chain" id="PRO_5045196400" evidence="1">
    <location>
        <begin position="26"/>
        <end position="384"/>
    </location>
</feature>
<accession>A0ABP9WRT8</accession>
<comment type="caution">
    <text evidence="3">The sequence shown here is derived from an EMBL/GenBank/DDBJ whole genome shotgun (WGS) entry which is preliminary data.</text>
</comment>
<name>A0ABP9WRT8_9GAMM</name>
<feature type="domain" description="Glucose/Sorbosone dehydrogenase" evidence="2">
    <location>
        <begin position="49"/>
        <end position="379"/>
    </location>
</feature>
<evidence type="ECO:0000256" key="1">
    <source>
        <dbReference type="SAM" id="SignalP"/>
    </source>
</evidence>
<evidence type="ECO:0000313" key="4">
    <source>
        <dbReference type="Proteomes" id="UP001408594"/>
    </source>
</evidence>
<dbReference type="InterPro" id="IPR011042">
    <property type="entry name" value="6-blade_b-propeller_TolB-like"/>
</dbReference>
<dbReference type="PANTHER" id="PTHR19328">
    <property type="entry name" value="HEDGEHOG-INTERACTING PROTEIN"/>
    <property type="match status" value="1"/>
</dbReference>
<gene>
    <name evidence="3" type="primary">yliI</name>
    <name evidence="3" type="ORF">Maes01_02397</name>
</gene>
<proteinExistence type="predicted"/>